<dbReference type="AlphaFoldDB" id="A0A9P6MDL8"/>
<evidence type="ECO:0000313" key="2">
    <source>
        <dbReference type="EMBL" id="KAF9993658.1"/>
    </source>
</evidence>
<dbReference type="Proteomes" id="UP000749646">
    <property type="component" value="Unassembled WGS sequence"/>
</dbReference>
<dbReference type="EMBL" id="JAAAHW010001775">
    <property type="protein sequence ID" value="KAF9993658.1"/>
    <property type="molecule type" value="Genomic_DNA"/>
</dbReference>
<evidence type="ECO:0000256" key="1">
    <source>
        <dbReference type="SAM" id="MobiDB-lite"/>
    </source>
</evidence>
<organism evidence="2 3">
    <name type="scientific">Modicella reniformis</name>
    <dbReference type="NCBI Taxonomy" id="1440133"/>
    <lineage>
        <taxon>Eukaryota</taxon>
        <taxon>Fungi</taxon>
        <taxon>Fungi incertae sedis</taxon>
        <taxon>Mucoromycota</taxon>
        <taxon>Mortierellomycotina</taxon>
        <taxon>Mortierellomycetes</taxon>
        <taxon>Mortierellales</taxon>
        <taxon>Mortierellaceae</taxon>
        <taxon>Modicella</taxon>
    </lineage>
</organism>
<comment type="caution">
    <text evidence="2">The sequence shown here is derived from an EMBL/GenBank/DDBJ whole genome shotgun (WGS) entry which is preliminary data.</text>
</comment>
<feature type="compositionally biased region" description="Pro residues" evidence="1">
    <location>
        <begin position="32"/>
        <end position="41"/>
    </location>
</feature>
<proteinExistence type="predicted"/>
<name>A0A9P6MDL8_9FUNG</name>
<keyword evidence="3" id="KW-1185">Reference proteome</keyword>
<accession>A0A9P6MDL8</accession>
<gene>
    <name evidence="2" type="ORF">BGZ65_010783</name>
</gene>
<feature type="region of interest" description="Disordered" evidence="1">
    <location>
        <begin position="30"/>
        <end position="49"/>
    </location>
</feature>
<feature type="non-terminal residue" evidence="2">
    <location>
        <position position="230"/>
    </location>
</feature>
<evidence type="ECO:0000313" key="3">
    <source>
        <dbReference type="Proteomes" id="UP000749646"/>
    </source>
</evidence>
<sequence length="230" mass="25664">CRYNERPDTDTSSWKQHALQDLGMQRRLAALLPPPKPPPTTPSTSTDEDMDVENWTIIPPAAAGDAVPEIAESNDRIRPRLLLKDALHFKSDPATTQAGFRRIGSPAYHIDYASNTIIAASIVTRPTANNASSGAWLKDRQIMFYSLPDLSHPIAVCGSEYWTEPAEDGKNWYFPHPNVDELQVMQVAEVRHFPDTIVNGAMRVLLVLAFGRGYDSEDVLEAQILDIWLI</sequence>
<reference evidence="2" key="1">
    <citation type="journal article" date="2020" name="Fungal Divers.">
        <title>Resolving the Mortierellaceae phylogeny through synthesis of multi-gene phylogenetics and phylogenomics.</title>
        <authorList>
            <person name="Vandepol N."/>
            <person name="Liber J."/>
            <person name="Desiro A."/>
            <person name="Na H."/>
            <person name="Kennedy M."/>
            <person name="Barry K."/>
            <person name="Grigoriev I.V."/>
            <person name="Miller A.N."/>
            <person name="O'Donnell K."/>
            <person name="Stajich J.E."/>
            <person name="Bonito G."/>
        </authorList>
    </citation>
    <scope>NUCLEOTIDE SEQUENCE</scope>
    <source>
        <strain evidence="2">MES-2147</strain>
    </source>
</reference>
<feature type="non-terminal residue" evidence="2">
    <location>
        <position position="1"/>
    </location>
</feature>
<dbReference type="OrthoDB" id="2381967at2759"/>
<protein>
    <submittedName>
        <fullName evidence="2">Uncharacterized protein</fullName>
    </submittedName>
</protein>